<gene>
    <name evidence="1" type="ORF">DPEC_G00222530</name>
</gene>
<accession>A0ACC2FZK8</accession>
<dbReference type="Proteomes" id="UP001157502">
    <property type="component" value="Chromosome 19"/>
</dbReference>
<dbReference type="EMBL" id="CM055746">
    <property type="protein sequence ID" value="KAJ7996824.1"/>
    <property type="molecule type" value="Genomic_DNA"/>
</dbReference>
<organism evidence="1 2">
    <name type="scientific">Dallia pectoralis</name>
    <name type="common">Alaska blackfish</name>
    <dbReference type="NCBI Taxonomy" id="75939"/>
    <lineage>
        <taxon>Eukaryota</taxon>
        <taxon>Metazoa</taxon>
        <taxon>Chordata</taxon>
        <taxon>Craniata</taxon>
        <taxon>Vertebrata</taxon>
        <taxon>Euteleostomi</taxon>
        <taxon>Actinopterygii</taxon>
        <taxon>Neopterygii</taxon>
        <taxon>Teleostei</taxon>
        <taxon>Protacanthopterygii</taxon>
        <taxon>Esociformes</taxon>
        <taxon>Umbridae</taxon>
        <taxon>Dallia</taxon>
    </lineage>
</organism>
<protein>
    <submittedName>
        <fullName evidence="1">Uncharacterized protein</fullName>
    </submittedName>
</protein>
<proteinExistence type="predicted"/>
<keyword evidence="2" id="KW-1185">Reference proteome</keyword>
<name>A0ACC2FZK8_DALPE</name>
<evidence type="ECO:0000313" key="2">
    <source>
        <dbReference type="Proteomes" id="UP001157502"/>
    </source>
</evidence>
<sequence length="339" mass="38773">MELVIRTIKMTKSGSRVIVPVLLLCCIFYYYLLVFAQRNGGVLHKGLCDSFNVSQMWESLNFNVSRNTKLFLNLEDFFWQLNLSTLALPYGVKGSEHFLVKVLAAVASYEMPGKIKNLPCRTCVVVGNGFRIKNSSLGGSINKYDIVIRLNDGPVRGYEEDVGNRTTMRFFYPESAFYDTDMHNDPDTLLVLVPFKQQDVRWLKEILYNEKRTRKGFWKPPPQIWKGRTSNLRILDPYYMHQTARRLLNLPINTPAKRKRISMKPTTGILAIVVALNVCNVVHIAGFGYPDTKNMTHPVHYYGRDMMKAMQSSSHNISTETKALKKLKDSGAIVNLHLL</sequence>
<reference evidence="1" key="1">
    <citation type="submission" date="2021-05" db="EMBL/GenBank/DDBJ databases">
        <authorList>
            <person name="Pan Q."/>
            <person name="Jouanno E."/>
            <person name="Zahm M."/>
            <person name="Klopp C."/>
            <person name="Cabau C."/>
            <person name="Louis A."/>
            <person name="Berthelot C."/>
            <person name="Parey E."/>
            <person name="Roest Crollius H."/>
            <person name="Montfort J."/>
            <person name="Robinson-Rechavi M."/>
            <person name="Bouchez O."/>
            <person name="Lampietro C."/>
            <person name="Lopez Roques C."/>
            <person name="Donnadieu C."/>
            <person name="Postlethwait J."/>
            <person name="Bobe J."/>
            <person name="Dillon D."/>
            <person name="Chandos A."/>
            <person name="von Hippel F."/>
            <person name="Guiguen Y."/>
        </authorList>
    </citation>
    <scope>NUCLEOTIDE SEQUENCE</scope>
    <source>
        <strain evidence="1">YG-Jan2019</strain>
    </source>
</reference>
<comment type="caution">
    <text evidence="1">The sequence shown here is derived from an EMBL/GenBank/DDBJ whole genome shotgun (WGS) entry which is preliminary data.</text>
</comment>
<evidence type="ECO:0000313" key="1">
    <source>
        <dbReference type="EMBL" id="KAJ7996824.1"/>
    </source>
</evidence>